<feature type="domain" description="CRISPR-associated protein Cas6 C-terminal" evidence="1">
    <location>
        <begin position="130"/>
        <end position="246"/>
    </location>
</feature>
<dbReference type="CDD" id="cd21141">
    <property type="entry name" value="Cas6_III-like"/>
    <property type="match status" value="1"/>
</dbReference>
<proteinExistence type="predicted"/>
<dbReference type="RefSeq" id="WP_013120867.1">
    <property type="nucleotide sequence ID" value="NC_014152.1"/>
</dbReference>
<protein>
    <recommendedName>
        <fullName evidence="1">CRISPR-associated protein Cas6 C-terminal domain-containing protein</fullName>
    </recommendedName>
</protein>
<dbReference type="InterPro" id="IPR019267">
    <property type="entry name" value="CRISPR-assoc_Cas6_C"/>
</dbReference>
<organism evidence="2 3">
    <name type="scientific">Thermincola potens (strain JR)</name>
    <dbReference type="NCBI Taxonomy" id="635013"/>
    <lineage>
        <taxon>Bacteria</taxon>
        <taxon>Bacillati</taxon>
        <taxon>Bacillota</taxon>
        <taxon>Clostridia</taxon>
        <taxon>Eubacteriales</taxon>
        <taxon>Thermincolaceae</taxon>
        <taxon>Thermincola</taxon>
    </lineage>
</organism>
<dbReference type="Gene3D" id="3.30.70.1900">
    <property type="match status" value="1"/>
</dbReference>
<evidence type="ECO:0000313" key="2">
    <source>
        <dbReference type="EMBL" id="ADG82862.1"/>
    </source>
</evidence>
<dbReference type="AlphaFoldDB" id="D5X8I6"/>
<dbReference type="EMBL" id="CP002028">
    <property type="protein sequence ID" value="ADG82862.1"/>
    <property type="molecule type" value="Genomic_DNA"/>
</dbReference>
<dbReference type="eggNOG" id="COG5551">
    <property type="taxonomic scope" value="Bacteria"/>
</dbReference>
<keyword evidence="3" id="KW-1185">Reference proteome</keyword>
<sequence length="249" mass="28531">MLRRLKILLEPDREEKCHYNMASLFHGMLMERVNPSYAGYLHESGYKPFSQFVSGAVGNGLWMWTVSFLTEQAWQEVGRPLLDDKAGEFILKDKDIRLTVREKRLEPPVSYGELTRKYYLEEQPRRAIKITFLTPCSFKSAGRYAILPDLALIYQSLMNRFDAFADEFSLRSTDALEHLARFTYIRRYDLRSTRYHLEGVKIPSFIGKLELAVNGPETMAGLANLLFAFGQWAGIGIKTALGMGAVQIE</sequence>
<reference evidence="2 3" key="1">
    <citation type="submission" date="2010-05" db="EMBL/GenBank/DDBJ databases">
        <title>Complete sequence of Thermincola sp. JR.</title>
        <authorList>
            <consortium name="US DOE Joint Genome Institute"/>
            <person name="Lucas S."/>
            <person name="Copeland A."/>
            <person name="Lapidus A."/>
            <person name="Cheng J.-F."/>
            <person name="Bruce D."/>
            <person name="Goodwin L."/>
            <person name="Pitluck S."/>
            <person name="Chertkov O."/>
            <person name="Detter J.C."/>
            <person name="Han C."/>
            <person name="Tapia R."/>
            <person name="Land M."/>
            <person name="Hauser L."/>
            <person name="Kyrpides N."/>
            <person name="Mikhailova N."/>
            <person name="Hazen T.C."/>
            <person name="Woyke T."/>
        </authorList>
    </citation>
    <scope>NUCLEOTIDE SEQUENCE [LARGE SCALE GENOMIC DNA]</scope>
    <source>
        <strain evidence="2 3">JR</strain>
    </source>
</reference>
<gene>
    <name evidence="2" type="ordered locus">TherJR_2017</name>
</gene>
<dbReference type="HOGENOM" id="CLU_063836_2_0_9"/>
<name>D5X8I6_THEPJ</name>
<dbReference type="KEGG" id="tjr:TherJR_2017"/>
<evidence type="ECO:0000259" key="1">
    <source>
        <dbReference type="Pfam" id="PF10040"/>
    </source>
</evidence>
<evidence type="ECO:0000313" key="3">
    <source>
        <dbReference type="Proteomes" id="UP000002377"/>
    </source>
</evidence>
<dbReference type="Proteomes" id="UP000002377">
    <property type="component" value="Chromosome"/>
</dbReference>
<dbReference type="OrthoDB" id="425607at2"/>
<dbReference type="Pfam" id="PF10040">
    <property type="entry name" value="CRISPR_Cas6"/>
    <property type="match status" value="1"/>
</dbReference>
<accession>D5X8I6</accession>
<dbReference type="STRING" id="635013.TherJR_2017"/>